<reference evidence="2" key="1">
    <citation type="submission" date="2021-02" db="EMBL/GenBank/DDBJ databases">
        <authorList>
            <person name="Nowell W R."/>
        </authorList>
    </citation>
    <scope>NUCLEOTIDE SEQUENCE</scope>
</reference>
<protein>
    <submittedName>
        <fullName evidence="2">Uncharacterized protein</fullName>
    </submittedName>
</protein>
<feature type="transmembrane region" description="Helical" evidence="1">
    <location>
        <begin position="24"/>
        <end position="45"/>
    </location>
</feature>
<keyword evidence="1" id="KW-0812">Transmembrane</keyword>
<dbReference type="AlphaFoldDB" id="A0A814Z604"/>
<name>A0A814Z604_9BILA</name>
<evidence type="ECO:0000313" key="3">
    <source>
        <dbReference type="Proteomes" id="UP000663891"/>
    </source>
</evidence>
<keyword evidence="1" id="KW-0472">Membrane</keyword>
<proteinExistence type="predicted"/>
<accession>A0A814Z604</accession>
<evidence type="ECO:0000256" key="1">
    <source>
        <dbReference type="SAM" id="Phobius"/>
    </source>
</evidence>
<comment type="caution">
    <text evidence="2">The sequence shown here is derived from an EMBL/GenBank/DDBJ whole genome shotgun (WGS) entry which is preliminary data.</text>
</comment>
<sequence length="195" mass="22792">MLASIFIYGYNINIQNTNVVLCKIYLYFAFLFSSVTPTILILASIDRLLISSQNVDTHLYSSKRLAYFSISINELVDFTIPFYLRSLSECIDMELFHRCSLKLIKVELVCLKSLIFHQYRNHEITHAHLAKSLTMLMQSGTELALKQSLQINGRSNQEIDEIIMQFWHLYEQTINNEVFENDINTYATYLILKKE</sequence>
<dbReference type="Proteomes" id="UP000663891">
    <property type="component" value="Unassembled WGS sequence"/>
</dbReference>
<dbReference type="EMBL" id="CAJNON010000392">
    <property type="protein sequence ID" value="CAF1238454.1"/>
    <property type="molecule type" value="Genomic_DNA"/>
</dbReference>
<keyword evidence="1" id="KW-1133">Transmembrane helix</keyword>
<evidence type="ECO:0000313" key="2">
    <source>
        <dbReference type="EMBL" id="CAF1238454.1"/>
    </source>
</evidence>
<organism evidence="2 3">
    <name type="scientific">Adineta steineri</name>
    <dbReference type="NCBI Taxonomy" id="433720"/>
    <lineage>
        <taxon>Eukaryota</taxon>
        <taxon>Metazoa</taxon>
        <taxon>Spiralia</taxon>
        <taxon>Gnathifera</taxon>
        <taxon>Rotifera</taxon>
        <taxon>Eurotatoria</taxon>
        <taxon>Bdelloidea</taxon>
        <taxon>Adinetida</taxon>
        <taxon>Adinetidae</taxon>
        <taxon>Adineta</taxon>
    </lineage>
</organism>
<gene>
    <name evidence="2" type="ORF">VCS650_LOCUS27653</name>
</gene>